<evidence type="ECO:0000313" key="1">
    <source>
        <dbReference type="EMBL" id="MFD3001502.1"/>
    </source>
</evidence>
<dbReference type="EMBL" id="JBHUOX010000010">
    <property type="protein sequence ID" value="MFD3001502.1"/>
    <property type="molecule type" value="Genomic_DNA"/>
</dbReference>
<comment type="caution">
    <text evidence="1">The sequence shown here is derived from an EMBL/GenBank/DDBJ whole genome shotgun (WGS) entry which is preliminary data.</text>
</comment>
<dbReference type="Pfam" id="PF01112">
    <property type="entry name" value="Asparaginase_2"/>
    <property type="match status" value="1"/>
</dbReference>
<dbReference type="PANTHER" id="PTHR10188:SF6">
    <property type="entry name" value="N(4)-(BETA-N-ACETYLGLUCOSAMINYL)-L-ASPARAGINASE"/>
    <property type="match status" value="1"/>
</dbReference>
<reference evidence="2" key="1">
    <citation type="journal article" date="2019" name="Int. J. Syst. Evol. Microbiol.">
        <title>The Global Catalogue of Microorganisms (GCM) 10K type strain sequencing project: providing services to taxonomists for standard genome sequencing and annotation.</title>
        <authorList>
            <consortium name="The Broad Institute Genomics Platform"/>
            <consortium name="The Broad Institute Genome Sequencing Center for Infectious Disease"/>
            <person name="Wu L."/>
            <person name="Ma J."/>
        </authorList>
    </citation>
    <scope>NUCLEOTIDE SEQUENCE [LARGE SCALE GENOMIC DNA]</scope>
    <source>
        <strain evidence="2">KCTC 23984</strain>
    </source>
</reference>
<dbReference type="InterPro" id="IPR000246">
    <property type="entry name" value="Peptidase_T2"/>
</dbReference>
<evidence type="ECO:0000313" key="2">
    <source>
        <dbReference type="Proteomes" id="UP001597641"/>
    </source>
</evidence>
<proteinExistence type="predicted"/>
<dbReference type="CDD" id="cd04701">
    <property type="entry name" value="Asparaginase_2"/>
    <property type="match status" value="1"/>
</dbReference>
<dbReference type="PANTHER" id="PTHR10188">
    <property type="entry name" value="L-ASPARAGINASE"/>
    <property type="match status" value="1"/>
</dbReference>
<dbReference type="Proteomes" id="UP001597641">
    <property type="component" value="Unassembled WGS sequence"/>
</dbReference>
<dbReference type="Gene3D" id="3.60.20.30">
    <property type="entry name" value="(Glycosyl)asparaginase"/>
    <property type="match status" value="1"/>
</dbReference>
<keyword evidence="2" id="KW-1185">Reference proteome</keyword>
<gene>
    <name evidence="1" type="ORF">ACFS7Z_14120</name>
</gene>
<sequence length="304" mass="32551">MSKYAIVIHAGAETVKPETVGPEKEKKYKEGLKQALQAGYEILERGGSAMDAVEAAVKSMEDFPLFNAGKGANLNEQGDPMFDAAIMDGKELKAGAVCSIHHVKHPITLARAVMEESKHVLLSGEGAEEFAKDQGLEMEDSAYFITEEREKKWKEKQEEELTGQHDTVGAVAVDKNGNVAAATSTGGLAYMHKGRVGDSPIIGGGTYAHNAYCAVSCTGEGEPIMKGVLAHEVCARIKYAGNSLQQACSEAVKVDDDKLQGDKGIIAVSPTGEVAIAFNTNQMKRAYRVEGEEPFVAVWKGDNT</sequence>
<accession>A0ABW6BWV2</accession>
<organism evidence="1 2">
    <name type="scientific">Pontibacter toksunensis</name>
    <dbReference type="NCBI Taxonomy" id="1332631"/>
    <lineage>
        <taxon>Bacteria</taxon>
        <taxon>Pseudomonadati</taxon>
        <taxon>Bacteroidota</taxon>
        <taxon>Cytophagia</taxon>
        <taxon>Cytophagales</taxon>
        <taxon>Hymenobacteraceae</taxon>
        <taxon>Pontibacter</taxon>
    </lineage>
</organism>
<dbReference type="InterPro" id="IPR029055">
    <property type="entry name" value="Ntn_hydrolases_N"/>
</dbReference>
<dbReference type="RefSeq" id="WP_377485663.1">
    <property type="nucleotide sequence ID" value="NZ_JBHUOX010000010.1"/>
</dbReference>
<protein>
    <submittedName>
        <fullName evidence="1">Isoaspartyl peptidase/L-asparaginase family protein</fullName>
    </submittedName>
</protein>
<dbReference type="SUPFAM" id="SSF56235">
    <property type="entry name" value="N-terminal nucleophile aminohydrolases (Ntn hydrolases)"/>
    <property type="match status" value="1"/>
</dbReference>
<name>A0ABW6BWV2_9BACT</name>